<dbReference type="InterPro" id="IPR003416">
    <property type="entry name" value="MgtC/SapB/SrpB/YhiD_fam"/>
</dbReference>
<gene>
    <name evidence="9" type="ORF">SAMN05444851_2362</name>
</gene>
<evidence type="ECO:0000256" key="4">
    <source>
        <dbReference type="ARBA" id="ARBA00022692"/>
    </source>
</evidence>
<keyword evidence="7" id="KW-0997">Cell inner membrane</keyword>
<dbReference type="PANTHER" id="PTHR33778">
    <property type="entry name" value="PROTEIN MGTC"/>
    <property type="match status" value="1"/>
</dbReference>
<feature type="transmembrane region" description="Helical" evidence="7">
    <location>
        <begin position="67"/>
        <end position="86"/>
    </location>
</feature>
<feature type="transmembrane region" description="Helical" evidence="7">
    <location>
        <begin position="98"/>
        <end position="116"/>
    </location>
</feature>
<organism evidence="9 10">
    <name type="scientific">Aliiroseovarius sediminilitoris</name>
    <dbReference type="NCBI Taxonomy" id="1173584"/>
    <lineage>
        <taxon>Bacteria</taxon>
        <taxon>Pseudomonadati</taxon>
        <taxon>Pseudomonadota</taxon>
        <taxon>Alphaproteobacteria</taxon>
        <taxon>Rhodobacterales</taxon>
        <taxon>Paracoccaceae</taxon>
        <taxon>Aliiroseovarius</taxon>
    </lineage>
</organism>
<reference evidence="9 10" key="1">
    <citation type="submission" date="2016-10" db="EMBL/GenBank/DDBJ databases">
        <authorList>
            <person name="de Groot N.N."/>
        </authorList>
    </citation>
    <scope>NUCLEOTIDE SEQUENCE [LARGE SCALE GENOMIC DNA]</scope>
    <source>
        <strain evidence="9 10">DSM 29439</strain>
    </source>
</reference>
<keyword evidence="3" id="KW-1003">Cell membrane</keyword>
<keyword evidence="10" id="KW-1185">Reference proteome</keyword>
<evidence type="ECO:0000259" key="8">
    <source>
        <dbReference type="Pfam" id="PF02308"/>
    </source>
</evidence>
<dbReference type="Proteomes" id="UP000199650">
    <property type="component" value="Unassembled WGS sequence"/>
</dbReference>
<keyword evidence="6 7" id="KW-0472">Membrane</keyword>
<protein>
    <recommendedName>
        <fullName evidence="7">Protein MgtC</fullName>
    </recommendedName>
</protein>
<dbReference type="AlphaFoldDB" id="A0A1I0QAC9"/>
<feature type="transmembrane region" description="Helical" evidence="7">
    <location>
        <begin position="36"/>
        <end position="55"/>
    </location>
</feature>
<accession>A0A1I0QAC9</accession>
<dbReference type="Pfam" id="PF02308">
    <property type="entry name" value="MgtC"/>
    <property type="match status" value="1"/>
</dbReference>
<comment type="similarity">
    <text evidence="2 7">Belongs to the MgtC/SapB family.</text>
</comment>
<feature type="transmembrane region" description="Helical" evidence="7">
    <location>
        <begin position="6"/>
        <end position="24"/>
    </location>
</feature>
<dbReference type="RefSeq" id="WP_091430804.1">
    <property type="nucleotide sequence ID" value="NZ_FOJB01000001.1"/>
</dbReference>
<evidence type="ECO:0000256" key="3">
    <source>
        <dbReference type="ARBA" id="ARBA00022475"/>
    </source>
</evidence>
<keyword evidence="4 7" id="KW-0812">Transmembrane</keyword>
<comment type="subcellular location">
    <subcellularLocation>
        <location evidence="7">Cell inner membrane</location>
        <topology evidence="7">Multi-pass membrane protein</topology>
    </subcellularLocation>
    <subcellularLocation>
        <location evidence="1">Cell membrane</location>
        <topology evidence="1">Multi-pass membrane protein</topology>
    </subcellularLocation>
</comment>
<dbReference type="PANTHER" id="PTHR33778:SF1">
    <property type="entry name" value="MAGNESIUM TRANSPORTER YHID-RELATED"/>
    <property type="match status" value="1"/>
</dbReference>
<dbReference type="EMBL" id="FOJB01000001">
    <property type="protein sequence ID" value="SEW23749.1"/>
    <property type="molecule type" value="Genomic_DNA"/>
</dbReference>
<dbReference type="InterPro" id="IPR049177">
    <property type="entry name" value="MgtC_SapB_SrpB_YhiD_N"/>
</dbReference>
<name>A0A1I0QAC9_9RHOB</name>
<feature type="domain" description="MgtC/SapB/SrpB/YhiD N-terminal" evidence="8">
    <location>
        <begin position="12"/>
        <end position="139"/>
    </location>
</feature>
<keyword evidence="5 7" id="KW-1133">Transmembrane helix</keyword>
<evidence type="ECO:0000313" key="10">
    <source>
        <dbReference type="Proteomes" id="UP000199650"/>
    </source>
</evidence>
<evidence type="ECO:0000256" key="2">
    <source>
        <dbReference type="ARBA" id="ARBA00009298"/>
    </source>
</evidence>
<evidence type="ECO:0000256" key="7">
    <source>
        <dbReference type="RuleBase" id="RU365041"/>
    </source>
</evidence>
<dbReference type="OrthoDB" id="9811198at2"/>
<evidence type="ECO:0000256" key="6">
    <source>
        <dbReference type="ARBA" id="ARBA00023136"/>
    </source>
</evidence>
<proteinExistence type="inferred from homology"/>
<evidence type="ECO:0000256" key="1">
    <source>
        <dbReference type="ARBA" id="ARBA00004651"/>
    </source>
</evidence>
<dbReference type="GO" id="GO:0005886">
    <property type="term" value="C:plasma membrane"/>
    <property type="evidence" value="ECO:0007669"/>
    <property type="project" value="UniProtKB-SubCell"/>
</dbReference>
<evidence type="ECO:0000256" key="5">
    <source>
        <dbReference type="ARBA" id="ARBA00022989"/>
    </source>
</evidence>
<evidence type="ECO:0000313" key="9">
    <source>
        <dbReference type="EMBL" id="SEW23749.1"/>
    </source>
</evidence>
<dbReference type="PRINTS" id="PR01837">
    <property type="entry name" value="MGTCSAPBPROT"/>
</dbReference>
<sequence>MIDYETFVVRSLVAMGLGLVVGLDREFKHKPLGMRAYMLVSLGAAAVCMVSLNIASEADAKGVAFDLSRVVSGIVGGIGFLGAGAIMSNRSNGKLRGVGSGSLIWVVGIIGLAVGFGFVIEAATVTLLSFLILTMVGLLRSRFDLQNTEDS</sequence>
<dbReference type="STRING" id="1173584.SAMN05444851_2362"/>